<evidence type="ECO:0000259" key="6">
    <source>
        <dbReference type="Pfam" id="PF00288"/>
    </source>
</evidence>
<dbReference type="InterPro" id="IPR052203">
    <property type="entry name" value="GHMP_Kinase-Related"/>
</dbReference>
<dbReference type="GO" id="GO:0042352">
    <property type="term" value="P:GDP-L-fucose salvage"/>
    <property type="evidence" value="ECO:0007669"/>
    <property type="project" value="TreeGrafter"/>
</dbReference>
<dbReference type="SUPFAM" id="SSF55060">
    <property type="entry name" value="GHMP Kinase, C-terminal domain"/>
    <property type="match status" value="1"/>
</dbReference>
<evidence type="ECO:0000259" key="7">
    <source>
        <dbReference type="Pfam" id="PF08544"/>
    </source>
</evidence>
<dbReference type="InterPro" id="IPR036554">
    <property type="entry name" value="GHMP_kinase_C_sf"/>
</dbReference>
<dbReference type="PATRIC" id="fig|1618390.3.peg.973"/>
<evidence type="ECO:0000256" key="3">
    <source>
        <dbReference type="ARBA" id="ARBA00022777"/>
    </source>
</evidence>
<evidence type="ECO:0000256" key="4">
    <source>
        <dbReference type="ARBA" id="ARBA00022840"/>
    </source>
</evidence>
<protein>
    <submittedName>
        <fullName evidence="8">Sugar kinase</fullName>
    </submittedName>
</protein>
<reference evidence="8 9" key="1">
    <citation type="journal article" date="2015" name="Nature">
        <title>rRNA introns, odd ribosomes, and small enigmatic genomes across a large radiation of phyla.</title>
        <authorList>
            <person name="Brown C.T."/>
            <person name="Hug L.A."/>
            <person name="Thomas B.C."/>
            <person name="Sharon I."/>
            <person name="Castelle C.J."/>
            <person name="Singh A."/>
            <person name="Wilkins M.J."/>
            <person name="Williams K.H."/>
            <person name="Banfield J.F."/>
        </authorList>
    </citation>
    <scope>NUCLEOTIDE SEQUENCE [LARGE SCALE GENOMIC DNA]</scope>
</reference>
<keyword evidence="1" id="KW-0808">Transferase</keyword>
<dbReference type="InterPro" id="IPR013750">
    <property type="entry name" value="GHMP_kinase_C_dom"/>
</dbReference>
<accession>A0A0G1D106</accession>
<feature type="domain" description="GHMP kinase C-terminal" evidence="7">
    <location>
        <begin position="149"/>
        <end position="225"/>
    </location>
</feature>
<feature type="non-terminal residue" evidence="8">
    <location>
        <position position="1"/>
    </location>
</feature>
<evidence type="ECO:0000313" key="8">
    <source>
        <dbReference type="EMBL" id="KKS91397.1"/>
    </source>
</evidence>
<evidence type="ECO:0000313" key="9">
    <source>
        <dbReference type="Proteomes" id="UP000033980"/>
    </source>
</evidence>
<gene>
    <name evidence="8" type="ORF">UV68_C0070G0001</name>
</gene>
<dbReference type="InterPro" id="IPR006204">
    <property type="entry name" value="GHMP_kinase_N_dom"/>
</dbReference>
<dbReference type="GO" id="GO:0050201">
    <property type="term" value="F:fucokinase activity"/>
    <property type="evidence" value="ECO:0007669"/>
    <property type="project" value="TreeGrafter"/>
</dbReference>
<dbReference type="Proteomes" id="UP000033980">
    <property type="component" value="Unassembled WGS sequence"/>
</dbReference>
<dbReference type="Pfam" id="PF00288">
    <property type="entry name" value="GHMP_kinases_N"/>
    <property type="match status" value="1"/>
</dbReference>
<dbReference type="EMBL" id="LCFK01000070">
    <property type="protein sequence ID" value="KKS91397.1"/>
    <property type="molecule type" value="Genomic_DNA"/>
</dbReference>
<name>A0A0G1D106_9BACT</name>
<dbReference type="AlphaFoldDB" id="A0A0G1D106"/>
<evidence type="ECO:0000256" key="2">
    <source>
        <dbReference type="ARBA" id="ARBA00022741"/>
    </source>
</evidence>
<dbReference type="InterPro" id="IPR020568">
    <property type="entry name" value="Ribosomal_Su5_D2-typ_SF"/>
</dbReference>
<dbReference type="GO" id="GO:0005524">
    <property type="term" value="F:ATP binding"/>
    <property type="evidence" value="ECO:0007669"/>
    <property type="project" value="UniProtKB-KW"/>
</dbReference>
<dbReference type="PRINTS" id="PR00960">
    <property type="entry name" value="LMBPPROTEIN"/>
</dbReference>
<dbReference type="Gene3D" id="3.30.230.120">
    <property type="match status" value="1"/>
</dbReference>
<dbReference type="InterPro" id="IPR001174">
    <property type="entry name" value="HddA/FKP"/>
</dbReference>
<feature type="domain" description="GHMP kinase N-terminal" evidence="6">
    <location>
        <begin position="4"/>
        <end position="74"/>
    </location>
</feature>
<dbReference type="SUPFAM" id="SSF54211">
    <property type="entry name" value="Ribosomal protein S5 domain 2-like"/>
    <property type="match status" value="1"/>
</dbReference>
<comment type="similarity">
    <text evidence="5">Belongs to the GHMP kinase family.</text>
</comment>
<keyword evidence="2" id="KW-0547">Nucleotide-binding</keyword>
<dbReference type="PANTHER" id="PTHR32463:SF0">
    <property type="entry name" value="L-FUCOSE KINASE"/>
    <property type="match status" value="1"/>
</dbReference>
<evidence type="ECO:0000256" key="1">
    <source>
        <dbReference type="ARBA" id="ARBA00022679"/>
    </source>
</evidence>
<organism evidence="8 9">
    <name type="scientific">Candidatus Collierbacteria bacterium GW2011_GWC2_43_12</name>
    <dbReference type="NCBI Taxonomy" id="1618390"/>
    <lineage>
        <taxon>Bacteria</taxon>
        <taxon>Candidatus Collieribacteriota</taxon>
    </lineage>
</organism>
<evidence type="ECO:0000256" key="5">
    <source>
        <dbReference type="ARBA" id="ARBA00038121"/>
    </source>
</evidence>
<dbReference type="Pfam" id="PF08544">
    <property type="entry name" value="GHMP_kinases_C"/>
    <property type="match status" value="1"/>
</dbReference>
<sequence>VSSGINIRIESNAPPQSGLGTSSATVIAILRSIYKMQSKEVSPEEIAQQAIKVERHVLNQQGGIQDQYQISYGGFNEFKISKEGKVKVSRIDLSPDTIKSLNDSLILYYIKRDNRGSGQQISLNKNIQTNEKAVQSLLETIKISKKVKHDLEHGDLDGFGRLLNKAWQLKRQTNKLISNSKIDQIYDKLISAGALGGKLLGAGGGGCLLIYSPQTALLKVKDVLKEYDGEIISFHFS</sequence>
<proteinExistence type="inferred from homology"/>
<dbReference type="PANTHER" id="PTHR32463">
    <property type="entry name" value="L-FUCOSE KINASE"/>
    <property type="match status" value="1"/>
</dbReference>
<comment type="caution">
    <text evidence="8">The sequence shown here is derived from an EMBL/GenBank/DDBJ whole genome shotgun (WGS) entry which is preliminary data.</text>
</comment>
<keyword evidence="4" id="KW-0067">ATP-binding</keyword>
<keyword evidence="3 8" id="KW-0418">Kinase</keyword>